<proteinExistence type="predicted"/>
<organism evidence="1 2">
    <name type="scientific">Petrachloros mirabilis ULC683</name>
    <dbReference type="NCBI Taxonomy" id="2781853"/>
    <lineage>
        <taxon>Bacteria</taxon>
        <taxon>Bacillati</taxon>
        <taxon>Cyanobacteriota</taxon>
        <taxon>Cyanophyceae</taxon>
        <taxon>Synechococcales</taxon>
        <taxon>Petrachlorosaceae</taxon>
        <taxon>Petrachloros</taxon>
        <taxon>Petrachloros mirabilis</taxon>
    </lineage>
</organism>
<dbReference type="EMBL" id="WVIC01000002">
    <property type="protein sequence ID" value="NCJ05210.1"/>
    <property type="molecule type" value="Genomic_DNA"/>
</dbReference>
<evidence type="ECO:0000313" key="2">
    <source>
        <dbReference type="Proteomes" id="UP000607397"/>
    </source>
</evidence>
<comment type="caution">
    <text evidence="1">The sequence shown here is derived from an EMBL/GenBank/DDBJ whole genome shotgun (WGS) entry which is preliminary data.</text>
</comment>
<reference evidence="1" key="1">
    <citation type="submission" date="2019-12" db="EMBL/GenBank/DDBJ databases">
        <title>High-Quality draft genome sequences of three cyanobacteria isolated from the limestone walls of the Old Cathedral of Coimbra.</title>
        <authorList>
            <person name="Tiago I."/>
            <person name="Soares F."/>
            <person name="Portugal A."/>
        </authorList>
    </citation>
    <scope>NUCLEOTIDE SEQUENCE [LARGE SCALE GENOMIC DNA]</scope>
    <source>
        <strain evidence="1">C</strain>
    </source>
</reference>
<protein>
    <submittedName>
        <fullName evidence="1">Uncharacterized protein</fullName>
    </submittedName>
</protein>
<dbReference type="Proteomes" id="UP000607397">
    <property type="component" value="Unassembled WGS sequence"/>
</dbReference>
<dbReference type="RefSeq" id="WP_161823690.1">
    <property type="nucleotide sequence ID" value="NZ_WVIC01000002.1"/>
</dbReference>
<sequence>MPWIFTDSAQLGALEQRYRAAAAPTDFTLLLCSGGNISAASTLTEIEAAEISGNGYARKMVTFPAGSFDTIQNRAELRAEVTQTATGGPITWDAIVLLRNTASAVEAVFQETTLQSIADGVTRRIAIDFNLANEGIDVSTSD</sequence>
<gene>
    <name evidence="1" type="ORF">GS597_01475</name>
</gene>
<dbReference type="AlphaFoldDB" id="A0A8K2A6J0"/>
<accession>A0A8K2A6J0</accession>
<keyword evidence="2" id="KW-1185">Reference proteome</keyword>
<evidence type="ECO:0000313" key="1">
    <source>
        <dbReference type="EMBL" id="NCJ05210.1"/>
    </source>
</evidence>
<name>A0A8K2A6J0_9CYAN</name>